<dbReference type="STRING" id="4072.A0A2G2Z296"/>
<keyword evidence="2" id="KW-1185">Reference proteome</keyword>
<evidence type="ECO:0000313" key="1">
    <source>
        <dbReference type="EMBL" id="PHT76031.1"/>
    </source>
</evidence>
<sequence length="142" mass="15719">MAVVDDDKRIIGEILSSTLSYCDEDVAAAITTFSFNNLMEKIDCGGPPKDLIGFVKMRLQEKKLGLIMELMDEEFPASSSSSSASICSYDDESRLSRNVSGRSSVRWSKAIACYPRSSLVAMLIQALAHHANYIWVSMRITI</sequence>
<name>A0A2G2Z296_CAPAN</name>
<accession>A0A2G2Z296</accession>
<reference evidence="1 2" key="1">
    <citation type="journal article" date="2014" name="Nat. Genet.">
        <title>Genome sequence of the hot pepper provides insights into the evolution of pungency in Capsicum species.</title>
        <authorList>
            <person name="Kim S."/>
            <person name="Park M."/>
            <person name="Yeom S.I."/>
            <person name="Kim Y.M."/>
            <person name="Lee J.M."/>
            <person name="Lee H.A."/>
            <person name="Seo E."/>
            <person name="Choi J."/>
            <person name="Cheong K."/>
            <person name="Kim K.T."/>
            <person name="Jung K."/>
            <person name="Lee G.W."/>
            <person name="Oh S.K."/>
            <person name="Bae C."/>
            <person name="Kim S.B."/>
            <person name="Lee H.Y."/>
            <person name="Kim S.Y."/>
            <person name="Kim M.S."/>
            <person name="Kang B.C."/>
            <person name="Jo Y.D."/>
            <person name="Yang H.B."/>
            <person name="Jeong H.J."/>
            <person name="Kang W.H."/>
            <person name="Kwon J.K."/>
            <person name="Shin C."/>
            <person name="Lim J.Y."/>
            <person name="Park J.H."/>
            <person name="Huh J.H."/>
            <person name="Kim J.S."/>
            <person name="Kim B.D."/>
            <person name="Cohen O."/>
            <person name="Paran I."/>
            <person name="Suh M.C."/>
            <person name="Lee S.B."/>
            <person name="Kim Y.K."/>
            <person name="Shin Y."/>
            <person name="Noh S.J."/>
            <person name="Park J."/>
            <person name="Seo Y.S."/>
            <person name="Kwon S.Y."/>
            <person name="Kim H.A."/>
            <person name="Park J.M."/>
            <person name="Kim H.J."/>
            <person name="Choi S.B."/>
            <person name="Bosland P.W."/>
            <person name="Reeves G."/>
            <person name="Jo S.H."/>
            <person name="Lee B.W."/>
            <person name="Cho H.T."/>
            <person name="Choi H.S."/>
            <person name="Lee M.S."/>
            <person name="Yu Y."/>
            <person name="Do Choi Y."/>
            <person name="Park B.S."/>
            <person name="van Deynze A."/>
            <person name="Ashrafi H."/>
            <person name="Hill T."/>
            <person name="Kim W.T."/>
            <person name="Pai H.S."/>
            <person name="Ahn H.K."/>
            <person name="Yeam I."/>
            <person name="Giovannoni J.J."/>
            <person name="Rose J.K."/>
            <person name="Sorensen I."/>
            <person name="Lee S.J."/>
            <person name="Kim R.W."/>
            <person name="Choi I.Y."/>
            <person name="Choi B.S."/>
            <person name="Lim J.S."/>
            <person name="Lee Y.H."/>
            <person name="Choi D."/>
        </authorList>
    </citation>
    <scope>NUCLEOTIDE SEQUENCE [LARGE SCALE GENOMIC DNA]</scope>
    <source>
        <strain evidence="2">cv. CM334</strain>
    </source>
</reference>
<dbReference type="EMBL" id="AYRZ02000007">
    <property type="protein sequence ID" value="PHT76031.1"/>
    <property type="molecule type" value="Genomic_DNA"/>
</dbReference>
<organism evidence="1 2">
    <name type="scientific">Capsicum annuum</name>
    <name type="common">Capsicum pepper</name>
    <dbReference type="NCBI Taxonomy" id="4072"/>
    <lineage>
        <taxon>Eukaryota</taxon>
        <taxon>Viridiplantae</taxon>
        <taxon>Streptophyta</taxon>
        <taxon>Embryophyta</taxon>
        <taxon>Tracheophyta</taxon>
        <taxon>Spermatophyta</taxon>
        <taxon>Magnoliopsida</taxon>
        <taxon>eudicotyledons</taxon>
        <taxon>Gunneridae</taxon>
        <taxon>Pentapetalae</taxon>
        <taxon>asterids</taxon>
        <taxon>lamiids</taxon>
        <taxon>Solanales</taxon>
        <taxon>Solanaceae</taxon>
        <taxon>Solanoideae</taxon>
        <taxon>Capsiceae</taxon>
        <taxon>Capsicum</taxon>
    </lineage>
</organism>
<evidence type="ECO:0000313" key="2">
    <source>
        <dbReference type="Proteomes" id="UP000222542"/>
    </source>
</evidence>
<dbReference type="OMA" id="IACYPRS"/>
<dbReference type="AlphaFoldDB" id="A0A2G2Z296"/>
<dbReference type="Gramene" id="PHT76031">
    <property type="protein sequence ID" value="PHT76031"/>
    <property type="gene ID" value="T459_19553"/>
</dbReference>
<dbReference type="Proteomes" id="UP000222542">
    <property type="component" value="Unassembled WGS sequence"/>
</dbReference>
<comment type="caution">
    <text evidence="1">The sequence shown here is derived from an EMBL/GenBank/DDBJ whole genome shotgun (WGS) entry which is preliminary data.</text>
</comment>
<gene>
    <name evidence="1" type="ORF">T459_19553</name>
</gene>
<protein>
    <submittedName>
        <fullName evidence="1">Uncharacterized protein</fullName>
    </submittedName>
</protein>
<proteinExistence type="predicted"/>
<reference evidence="1 2" key="2">
    <citation type="journal article" date="2017" name="Genome Biol.">
        <title>New reference genome sequences of hot pepper reveal the massive evolution of plant disease-resistance genes by retroduplication.</title>
        <authorList>
            <person name="Kim S."/>
            <person name="Park J."/>
            <person name="Yeom S.I."/>
            <person name="Kim Y.M."/>
            <person name="Seo E."/>
            <person name="Kim K.T."/>
            <person name="Kim M.S."/>
            <person name="Lee J.M."/>
            <person name="Cheong K."/>
            <person name="Shin H.S."/>
            <person name="Kim S.B."/>
            <person name="Han K."/>
            <person name="Lee J."/>
            <person name="Park M."/>
            <person name="Lee H.A."/>
            <person name="Lee H.Y."/>
            <person name="Lee Y."/>
            <person name="Oh S."/>
            <person name="Lee J.H."/>
            <person name="Choi E."/>
            <person name="Choi E."/>
            <person name="Lee S.E."/>
            <person name="Jeon J."/>
            <person name="Kim H."/>
            <person name="Choi G."/>
            <person name="Song H."/>
            <person name="Lee J."/>
            <person name="Lee S.C."/>
            <person name="Kwon J.K."/>
            <person name="Lee H.Y."/>
            <person name="Koo N."/>
            <person name="Hong Y."/>
            <person name="Kim R.W."/>
            <person name="Kang W.H."/>
            <person name="Huh J.H."/>
            <person name="Kang B.C."/>
            <person name="Yang T.J."/>
            <person name="Lee Y.H."/>
            <person name="Bennetzen J.L."/>
            <person name="Choi D."/>
        </authorList>
    </citation>
    <scope>NUCLEOTIDE SEQUENCE [LARGE SCALE GENOMIC DNA]</scope>
    <source>
        <strain evidence="2">cv. CM334</strain>
    </source>
</reference>